<dbReference type="EMBL" id="QWKY01000065">
    <property type="protein sequence ID" value="RIH75838.1"/>
    <property type="molecule type" value="Genomic_DNA"/>
</dbReference>
<sequence length="289" mass="30980">MADVRVHQVGPYGTVDPDHIYRQALQHGQGGAVIGADQQGAGGLERYLHLQRHLATSVLHGLPGGQHRAAYLQDVLAGLDDEQIHPALYEAPGPGAVGLEHFTPANLSQRDELGARPQRPRHKARLFARVRLGGLPGDLGGGKGQVFGLGLQAVLGKHVGQAAKGVGLNYVRADLEVAAVYRTDYIRAGAVQNFRTTAILLTPIIRVAQVVLENFRAHGPVVDQHPLRKGFQIRESLYPGGPLVALGGQRFDTLLGKEVTRCTHTHKGYCRAWYTKAKGGGCLAQAHSG</sequence>
<keyword evidence="2" id="KW-1185">Reference proteome</keyword>
<accession>A0ABX9MN50</accession>
<name>A0ABX9MN50_9DEIN</name>
<proteinExistence type="predicted"/>
<gene>
    <name evidence="1" type="ORF">Mhypo_02752</name>
</gene>
<dbReference type="Proteomes" id="UP000265443">
    <property type="component" value="Unassembled WGS sequence"/>
</dbReference>
<evidence type="ECO:0000313" key="1">
    <source>
        <dbReference type="EMBL" id="RIH75838.1"/>
    </source>
</evidence>
<organism evidence="1 2">
    <name type="scientific">Meiothermus hypogaeus</name>
    <dbReference type="NCBI Taxonomy" id="884155"/>
    <lineage>
        <taxon>Bacteria</taxon>
        <taxon>Thermotogati</taxon>
        <taxon>Deinococcota</taxon>
        <taxon>Deinococci</taxon>
        <taxon>Thermales</taxon>
        <taxon>Thermaceae</taxon>
        <taxon>Meiothermus</taxon>
    </lineage>
</organism>
<reference evidence="1 2" key="1">
    <citation type="submission" date="2018-08" db="EMBL/GenBank/DDBJ databases">
        <title>Meiothermus hypogaeus DSM 23238 genome sequencing project.</title>
        <authorList>
            <person name="Da Costa M.S."/>
            <person name="Albuquerque L."/>
            <person name="Raposo P."/>
            <person name="Froufe H.J.C."/>
            <person name="Barroso C.S."/>
            <person name="Egas C."/>
        </authorList>
    </citation>
    <scope>NUCLEOTIDE SEQUENCE [LARGE SCALE GENOMIC DNA]</scope>
    <source>
        <strain evidence="1 2">DSM 23238</strain>
    </source>
</reference>
<protein>
    <submittedName>
        <fullName evidence="1">Uncharacterized protein</fullName>
    </submittedName>
</protein>
<evidence type="ECO:0000313" key="2">
    <source>
        <dbReference type="Proteomes" id="UP000265443"/>
    </source>
</evidence>
<comment type="caution">
    <text evidence="1">The sequence shown here is derived from an EMBL/GenBank/DDBJ whole genome shotgun (WGS) entry which is preliminary data.</text>
</comment>